<accession>A0A0F9BAR5</accession>
<feature type="non-terminal residue" evidence="1">
    <location>
        <position position="58"/>
    </location>
</feature>
<organism evidence="1">
    <name type="scientific">marine sediment metagenome</name>
    <dbReference type="NCBI Taxonomy" id="412755"/>
    <lineage>
        <taxon>unclassified sequences</taxon>
        <taxon>metagenomes</taxon>
        <taxon>ecological metagenomes</taxon>
    </lineage>
</organism>
<reference evidence="1" key="1">
    <citation type="journal article" date="2015" name="Nature">
        <title>Complex archaea that bridge the gap between prokaryotes and eukaryotes.</title>
        <authorList>
            <person name="Spang A."/>
            <person name="Saw J.H."/>
            <person name="Jorgensen S.L."/>
            <person name="Zaremba-Niedzwiedzka K."/>
            <person name="Martijn J."/>
            <person name="Lind A.E."/>
            <person name="van Eijk R."/>
            <person name="Schleper C."/>
            <person name="Guy L."/>
            <person name="Ettema T.J."/>
        </authorList>
    </citation>
    <scope>NUCLEOTIDE SEQUENCE</scope>
</reference>
<dbReference type="EMBL" id="LAZR01038755">
    <property type="protein sequence ID" value="KKL18740.1"/>
    <property type="molecule type" value="Genomic_DNA"/>
</dbReference>
<protein>
    <submittedName>
        <fullName evidence="1">Uncharacterized protein</fullName>
    </submittedName>
</protein>
<name>A0A0F9BAR5_9ZZZZ</name>
<evidence type="ECO:0000313" key="1">
    <source>
        <dbReference type="EMBL" id="KKL18740.1"/>
    </source>
</evidence>
<comment type="caution">
    <text evidence="1">The sequence shown here is derived from an EMBL/GenBank/DDBJ whole genome shotgun (WGS) entry which is preliminary data.</text>
</comment>
<dbReference type="AlphaFoldDB" id="A0A0F9BAR5"/>
<gene>
    <name evidence="1" type="ORF">LCGC14_2472480</name>
</gene>
<proteinExistence type="predicted"/>
<sequence>MPVTVQNIRDRLPEFCKVDNQIIAAALASADACINRTQWGTNRADEGTIWLTGHLLLH</sequence>